<proteinExistence type="predicted"/>
<dbReference type="Gene3D" id="2.60.120.10">
    <property type="entry name" value="Jelly Rolls"/>
    <property type="match status" value="1"/>
</dbReference>
<keyword evidence="3" id="KW-0804">Transcription</keyword>
<dbReference type="SUPFAM" id="SSF47413">
    <property type="entry name" value="lambda repressor-like DNA-binding domains"/>
    <property type="match status" value="1"/>
</dbReference>
<dbReference type="Pfam" id="PF01381">
    <property type="entry name" value="HTH_3"/>
    <property type="match status" value="1"/>
</dbReference>
<evidence type="ECO:0000313" key="5">
    <source>
        <dbReference type="EMBL" id="OWQ50224.1"/>
    </source>
</evidence>
<evidence type="ECO:0000256" key="3">
    <source>
        <dbReference type="ARBA" id="ARBA00023163"/>
    </source>
</evidence>
<organism evidence="5 6">
    <name type="scientific">Stenotrophomonas maltophilia</name>
    <name type="common">Pseudomonas maltophilia</name>
    <name type="synonym">Xanthomonas maltophilia</name>
    <dbReference type="NCBI Taxonomy" id="40324"/>
    <lineage>
        <taxon>Bacteria</taxon>
        <taxon>Pseudomonadati</taxon>
        <taxon>Pseudomonadota</taxon>
        <taxon>Gammaproteobacteria</taxon>
        <taxon>Lysobacterales</taxon>
        <taxon>Lysobacteraceae</taxon>
        <taxon>Stenotrophomonas</taxon>
        <taxon>Stenotrophomonas maltophilia group</taxon>
    </lineage>
</organism>
<feature type="domain" description="HTH cro/C1-type" evidence="4">
    <location>
        <begin position="82"/>
        <end position="136"/>
    </location>
</feature>
<dbReference type="GO" id="GO:0003700">
    <property type="term" value="F:DNA-binding transcription factor activity"/>
    <property type="evidence" value="ECO:0007669"/>
    <property type="project" value="TreeGrafter"/>
</dbReference>
<evidence type="ECO:0000313" key="6">
    <source>
        <dbReference type="Proteomes" id="UP000198157"/>
    </source>
</evidence>
<dbReference type="InterPro" id="IPR001387">
    <property type="entry name" value="Cro/C1-type_HTH"/>
</dbReference>
<evidence type="ECO:0000256" key="2">
    <source>
        <dbReference type="ARBA" id="ARBA00023125"/>
    </source>
</evidence>
<dbReference type="OrthoDB" id="9156632at2"/>
<dbReference type="InterPro" id="IPR010982">
    <property type="entry name" value="Lambda_DNA-bd_dom_sf"/>
</dbReference>
<sequence>MSMLSWMSSSACPGVSAGGATAGGSAALTGAVMTIRAKAKRRNELGDMDRICYKQNIACIIGGNILPSQVTPAFMTHVADNVRQRRTAAGWSQKELATRSGVSLRMIGAIEAGGSSASTATLDRIGLALNATLAELVVDPNAPRSRVVDRVGWAGPAGGDGTLRWSLDVHREVEAWEWRLQPGERYAAAADPAGWCVMLFVLEGRLTLELGTDVIEIEQNAHLLDSTQAHAFANRSDRVVRFFRCTAW</sequence>
<dbReference type="Proteomes" id="UP000198157">
    <property type="component" value="Unassembled WGS sequence"/>
</dbReference>
<dbReference type="CDD" id="cd02209">
    <property type="entry name" value="cupin_XRE_C"/>
    <property type="match status" value="1"/>
</dbReference>
<keyword evidence="1" id="KW-0805">Transcription regulation</keyword>
<dbReference type="GO" id="GO:0005829">
    <property type="term" value="C:cytosol"/>
    <property type="evidence" value="ECO:0007669"/>
    <property type="project" value="TreeGrafter"/>
</dbReference>
<accession>A0A246HIH2</accession>
<dbReference type="CDD" id="cd00093">
    <property type="entry name" value="HTH_XRE"/>
    <property type="match status" value="1"/>
</dbReference>
<keyword evidence="2" id="KW-0238">DNA-binding</keyword>
<protein>
    <submittedName>
        <fullName evidence="5">Cro/Cl family transcriptional regulator</fullName>
    </submittedName>
</protein>
<dbReference type="InterPro" id="IPR011051">
    <property type="entry name" value="RmlC_Cupin_sf"/>
</dbReference>
<dbReference type="SUPFAM" id="SSF51182">
    <property type="entry name" value="RmlC-like cupins"/>
    <property type="match status" value="1"/>
</dbReference>
<dbReference type="AlphaFoldDB" id="A0A246HIH2"/>
<evidence type="ECO:0000256" key="1">
    <source>
        <dbReference type="ARBA" id="ARBA00023015"/>
    </source>
</evidence>
<dbReference type="EMBL" id="NIVS01000054">
    <property type="protein sequence ID" value="OWQ50224.1"/>
    <property type="molecule type" value="Genomic_DNA"/>
</dbReference>
<evidence type="ECO:0000259" key="4">
    <source>
        <dbReference type="PROSITE" id="PS50943"/>
    </source>
</evidence>
<dbReference type="PANTHER" id="PTHR46797">
    <property type="entry name" value="HTH-TYPE TRANSCRIPTIONAL REGULATOR"/>
    <property type="match status" value="1"/>
</dbReference>
<reference evidence="5 6" key="1">
    <citation type="submission" date="2017-06" db="EMBL/GenBank/DDBJ databases">
        <authorList>
            <person name="Kim H.J."/>
            <person name="Triplett B.A."/>
        </authorList>
    </citation>
    <scope>NUCLEOTIDE SEQUENCE [LARGE SCALE GENOMIC DNA]</scope>
    <source>
        <strain evidence="5 6">13146</strain>
    </source>
</reference>
<dbReference type="GO" id="GO:0003677">
    <property type="term" value="F:DNA binding"/>
    <property type="evidence" value="ECO:0007669"/>
    <property type="project" value="UniProtKB-KW"/>
</dbReference>
<dbReference type="Gene3D" id="1.10.260.40">
    <property type="entry name" value="lambda repressor-like DNA-binding domains"/>
    <property type="match status" value="1"/>
</dbReference>
<dbReference type="PROSITE" id="PS50943">
    <property type="entry name" value="HTH_CROC1"/>
    <property type="match status" value="1"/>
</dbReference>
<name>A0A246HIH2_STEMA</name>
<dbReference type="InterPro" id="IPR014710">
    <property type="entry name" value="RmlC-like_jellyroll"/>
</dbReference>
<comment type="caution">
    <text evidence="5">The sequence shown here is derived from an EMBL/GenBank/DDBJ whole genome shotgun (WGS) entry which is preliminary data.</text>
</comment>
<dbReference type="PANTHER" id="PTHR46797:SF23">
    <property type="entry name" value="HTH-TYPE TRANSCRIPTIONAL REGULATOR SUTR"/>
    <property type="match status" value="1"/>
</dbReference>
<gene>
    <name evidence="5" type="ORF">CEE60_17500</name>
</gene>
<dbReference type="SMART" id="SM00530">
    <property type="entry name" value="HTH_XRE"/>
    <property type="match status" value="1"/>
</dbReference>
<dbReference type="InterPro" id="IPR050807">
    <property type="entry name" value="TransReg_Diox_bact_type"/>
</dbReference>